<reference evidence="2 3" key="1">
    <citation type="submission" date="2018-11" db="EMBL/GenBank/DDBJ databases">
        <title>Genome assembly of Steccherinum ochraceum LE-BIN_3174, the white-rot fungus of the Steccherinaceae family (The Residual Polyporoid clade, Polyporales, Basidiomycota).</title>
        <authorList>
            <person name="Fedorova T.V."/>
            <person name="Glazunova O.A."/>
            <person name="Landesman E.O."/>
            <person name="Moiseenko K.V."/>
            <person name="Psurtseva N.V."/>
            <person name="Savinova O.S."/>
            <person name="Shakhova N.V."/>
            <person name="Tyazhelova T.V."/>
            <person name="Vasina D.V."/>
        </authorList>
    </citation>
    <scope>NUCLEOTIDE SEQUENCE [LARGE SCALE GENOMIC DNA]</scope>
    <source>
        <strain evidence="2 3">LE-BIN_3174</strain>
    </source>
</reference>
<evidence type="ECO:0000313" key="2">
    <source>
        <dbReference type="EMBL" id="TCD66710.1"/>
    </source>
</evidence>
<comment type="caution">
    <text evidence="2">The sequence shown here is derived from an EMBL/GenBank/DDBJ whole genome shotgun (WGS) entry which is preliminary data.</text>
</comment>
<feature type="compositionally biased region" description="Basic and acidic residues" evidence="1">
    <location>
        <begin position="42"/>
        <end position="52"/>
    </location>
</feature>
<dbReference type="InterPro" id="IPR018824">
    <property type="entry name" value="Conidiation-specific_6"/>
</dbReference>
<feature type="compositionally biased region" description="Basic and acidic residues" evidence="1">
    <location>
        <begin position="70"/>
        <end position="86"/>
    </location>
</feature>
<feature type="compositionally biased region" description="Basic and acidic residues" evidence="1">
    <location>
        <begin position="22"/>
        <end position="32"/>
    </location>
</feature>
<proteinExistence type="predicted"/>
<evidence type="ECO:0000256" key="1">
    <source>
        <dbReference type="SAM" id="MobiDB-lite"/>
    </source>
</evidence>
<dbReference type="EMBL" id="RWJN01000124">
    <property type="protein sequence ID" value="TCD66710.1"/>
    <property type="molecule type" value="Genomic_DNA"/>
</dbReference>
<protein>
    <recommendedName>
        <fullName evidence="4">Conidiation-specific protein 6</fullName>
    </recommendedName>
</protein>
<evidence type="ECO:0000313" key="3">
    <source>
        <dbReference type="Proteomes" id="UP000292702"/>
    </source>
</evidence>
<evidence type="ECO:0008006" key="4">
    <source>
        <dbReference type="Google" id="ProtNLM"/>
    </source>
</evidence>
<dbReference type="OrthoDB" id="5419162at2759"/>
<organism evidence="2 3">
    <name type="scientific">Steccherinum ochraceum</name>
    <dbReference type="NCBI Taxonomy" id="92696"/>
    <lineage>
        <taxon>Eukaryota</taxon>
        <taxon>Fungi</taxon>
        <taxon>Dikarya</taxon>
        <taxon>Basidiomycota</taxon>
        <taxon>Agaricomycotina</taxon>
        <taxon>Agaricomycetes</taxon>
        <taxon>Polyporales</taxon>
        <taxon>Steccherinaceae</taxon>
        <taxon>Steccherinum</taxon>
    </lineage>
</organism>
<dbReference type="GO" id="GO:0005737">
    <property type="term" value="C:cytoplasm"/>
    <property type="evidence" value="ECO:0007669"/>
    <property type="project" value="TreeGrafter"/>
</dbReference>
<feature type="region of interest" description="Disordered" evidence="1">
    <location>
        <begin position="1"/>
        <end position="86"/>
    </location>
</feature>
<dbReference type="PANTHER" id="PTHR36576:SF1">
    <property type="entry name" value="UPF0654 PROTEIN C11D3.01C-RELATED"/>
    <property type="match status" value="1"/>
</dbReference>
<sequence>MSDINRKIGGHKAAINNPNVSEEAKDNSRQAIDELESSGETETTRQEGEKNEGNVIGGYKATLKNPNVSEEAKNNAKNVLEDKGAL</sequence>
<dbReference type="PANTHER" id="PTHR36576">
    <property type="entry name" value="UPF0654 PROTEIN C11D3.01C-RELATED"/>
    <property type="match status" value="1"/>
</dbReference>
<gene>
    <name evidence="2" type="ORF">EIP91_001003</name>
</gene>
<dbReference type="Proteomes" id="UP000292702">
    <property type="component" value="Unassembled WGS sequence"/>
</dbReference>
<name>A0A4R0REP5_9APHY</name>
<dbReference type="InterPro" id="IPR052670">
    <property type="entry name" value="UPF0654_domain"/>
</dbReference>
<accession>A0A4R0REP5</accession>
<dbReference type="AlphaFoldDB" id="A0A4R0REP5"/>
<keyword evidence="3" id="KW-1185">Reference proteome</keyword>
<dbReference type="Pfam" id="PF10346">
    <property type="entry name" value="Con-6"/>
    <property type="match status" value="2"/>
</dbReference>